<protein>
    <submittedName>
        <fullName evidence="1">Uncharacterized protein</fullName>
    </submittedName>
</protein>
<sequence length="73" mass="8212">MKSIFSVCVAPKFVLTTIIQSTTLSAKAISSLCTNWIRPLLHLLRLLQSVLSVSNNLRQLRSILHRHIIDTSI</sequence>
<proteinExistence type="predicted"/>
<reference evidence="1" key="1">
    <citation type="submission" date="2023-10" db="EMBL/GenBank/DDBJ databases">
        <title>Genome assembly of Pristionchus species.</title>
        <authorList>
            <person name="Yoshida K."/>
            <person name="Sommer R.J."/>
        </authorList>
    </citation>
    <scope>NUCLEOTIDE SEQUENCE</scope>
    <source>
        <strain evidence="1">RS0144</strain>
    </source>
</reference>
<name>A0AAV5T3Q3_9BILA</name>
<dbReference type="AlphaFoldDB" id="A0AAV5T3Q3"/>
<dbReference type="EMBL" id="BTSX01000003">
    <property type="protein sequence ID" value="GMS90125.1"/>
    <property type="molecule type" value="Genomic_DNA"/>
</dbReference>
<evidence type="ECO:0000313" key="2">
    <source>
        <dbReference type="Proteomes" id="UP001432027"/>
    </source>
</evidence>
<accession>A0AAV5T3Q3</accession>
<keyword evidence="2" id="KW-1185">Reference proteome</keyword>
<evidence type="ECO:0000313" key="1">
    <source>
        <dbReference type="EMBL" id="GMS90125.1"/>
    </source>
</evidence>
<dbReference type="Proteomes" id="UP001432027">
    <property type="component" value="Unassembled WGS sequence"/>
</dbReference>
<comment type="caution">
    <text evidence="1">The sequence shown here is derived from an EMBL/GenBank/DDBJ whole genome shotgun (WGS) entry which is preliminary data.</text>
</comment>
<gene>
    <name evidence="1" type="ORF">PENTCL1PPCAC_12300</name>
</gene>
<organism evidence="1 2">
    <name type="scientific">Pristionchus entomophagus</name>
    <dbReference type="NCBI Taxonomy" id="358040"/>
    <lineage>
        <taxon>Eukaryota</taxon>
        <taxon>Metazoa</taxon>
        <taxon>Ecdysozoa</taxon>
        <taxon>Nematoda</taxon>
        <taxon>Chromadorea</taxon>
        <taxon>Rhabditida</taxon>
        <taxon>Rhabditina</taxon>
        <taxon>Diplogasteromorpha</taxon>
        <taxon>Diplogasteroidea</taxon>
        <taxon>Neodiplogasteridae</taxon>
        <taxon>Pristionchus</taxon>
    </lineage>
</organism>